<evidence type="ECO:0000313" key="2">
    <source>
        <dbReference type="Proteomes" id="UP001141950"/>
    </source>
</evidence>
<proteinExistence type="predicted"/>
<organism evidence="1 2">
    <name type="scientific">Paenibacillus soyae</name>
    <dbReference type="NCBI Taxonomy" id="2969249"/>
    <lineage>
        <taxon>Bacteria</taxon>
        <taxon>Bacillati</taxon>
        <taxon>Bacillota</taxon>
        <taxon>Bacilli</taxon>
        <taxon>Bacillales</taxon>
        <taxon>Paenibacillaceae</taxon>
        <taxon>Paenibacillus</taxon>
    </lineage>
</organism>
<gene>
    <name evidence="1" type="ORF">NQZ67_06200</name>
</gene>
<dbReference type="AlphaFoldDB" id="A0A9X2MNS0"/>
<dbReference type="EMBL" id="JANIPJ010000003">
    <property type="protein sequence ID" value="MCR2803474.1"/>
    <property type="molecule type" value="Genomic_DNA"/>
</dbReference>
<evidence type="ECO:0000313" key="1">
    <source>
        <dbReference type="EMBL" id="MCR2803474.1"/>
    </source>
</evidence>
<dbReference type="Proteomes" id="UP001141950">
    <property type="component" value="Unassembled WGS sequence"/>
</dbReference>
<sequence length="310" mass="34922">MLWYENYRTRIERVFQTALSRIGEFPPPLHRIGQTYALKFDPTEDDGGGKDYICSLLPYWMQESTGISDEQCERLALANIYGMLYFFIQDDVMDNAKPEKWKGQLALANLLQTEMLGVFRGLFPSDSPFWSYYDKYVTTWADCVMNEAELDYFTNDPIRTAGKAGPVKLSSTGACLLAGMHASIPAVEEAVDLTLMTLQMLDDWADWREDLAVGSYNGLLAHCARLSELPSLSSLTEERMETQIYVLGCMNAYADIARSNHERLLSLPEAAPDLLDYHAYMADGLARIAEAIESRKRMLMGGGINLWPGT</sequence>
<reference evidence="1" key="1">
    <citation type="submission" date="2022-08" db="EMBL/GenBank/DDBJ databases">
        <title>The genomic sequence of strain Paenibacillus sp. SCIV0701.</title>
        <authorList>
            <person name="Zhao H."/>
        </authorList>
    </citation>
    <scope>NUCLEOTIDE SEQUENCE</scope>
    <source>
        <strain evidence="1">SCIV0701</strain>
    </source>
</reference>
<name>A0A9X2MNS0_9BACL</name>
<protein>
    <submittedName>
        <fullName evidence="1">Uncharacterized protein</fullName>
    </submittedName>
</protein>
<accession>A0A9X2MNS0</accession>
<keyword evidence="2" id="KW-1185">Reference proteome</keyword>
<comment type="caution">
    <text evidence="1">The sequence shown here is derived from an EMBL/GenBank/DDBJ whole genome shotgun (WGS) entry which is preliminary data.</text>
</comment>
<dbReference type="RefSeq" id="WP_257443780.1">
    <property type="nucleotide sequence ID" value="NZ_JANIPJ010000003.1"/>
</dbReference>